<feature type="domain" description="Reverse transcriptase" evidence="2">
    <location>
        <begin position="150"/>
        <end position="388"/>
    </location>
</feature>
<feature type="compositionally biased region" description="Acidic residues" evidence="1">
    <location>
        <begin position="12"/>
        <end position="22"/>
    </location>
</feature>
<dbReference type="EMBL" id="VSWD01000010">
    <property type="protein sequence ID" value="KAK3091942.1"/>
    <property type="molecule type" value="Genomic_DNA"/>
</dbReference>
<dbReference type="Proteomes" id="UP001186944">
    <property type="component" value="Unassembled WGS sequence"/>
</dbReference>
<feature type="compositionally biased region" description="Basic and acidic residues" evidence="1">
    <location>
        <begin position="1"/>
        <end position="11"/>
    </location>
</feature>
<dbReference type="AlphaFoldDB" id="A0AA88XXA3"/>
<dbReference type="InterPro" id="IPR000477">
    <property type="entry name" value="RT_dom"/>
</dbReference>
<sequence>MRLREYFAEKEQNEEDKTEQEEKDVINMIKEKKRSNFTPKPGRDKWLDNYIEAVKKDVVEGVKSKVEMNLSKKEEKALKSLLMDDSIVVRPADKGLGIVVIDTENYIESLEVEMEKSKSYKQASIEQYHTAEKLVRKTVNNMHKDGHIGKEMKKYLMPKLNKPGKLKGNPKLHKKGKPMRTIVSGRNTPTENMAEIAESQLKQYVEESPSYIKDTTEFLSKLNEKNDQLPNDAILFCFDVEKLYPSIPKEEGLRACQEALEQRRDKTISTIAVMEMIKTVLDNNVFGFNNKQYIQTDGVAIGSKLGRNYACTYMRKWDEELSKFEKQPAFYVRYIDDGFGIWTHGEQSLNEFHKFSNTIHPNINVELRYSKDKIEFLDTMVIIENNSLETDLFSKPTDEHIYLHKDSNHPSSVKKSLPYGIGIRIRRICNRETDYRKRRKELKTQLRKRGYSGKFIERELEKVDKLERSNLLNYNSKHKGKDRVPLVITYSKNLPDIQRITRNHLSLLHKSPKMEKIFSDPPIVAFKRDRNLTDILVHGKLNKIFKATDNSNGRCGDDCVICEILDHGENCKIRNIVYGIKCKSCNKIVYVGETERTLAERAKEHLADIKHKRNKTVSNHFNLKDHSERDVKFTILEKCYSNSMYYRKGREIFWMEKLNTFVPFGLNIKSKLGILWPDYDSTAHTRPGIPATTSSSTL</sequence>
<accession>A0AA88XXA3</accession>
<dbReference type="InterPro" id="IPR058912">
    <property type="entry name" value="HTH_animal"/>
</dbReference>
<organism evidence="3 4">
    <name type="scientific">Pinctada imbricata</name>
    <name type="common">Atlantic pearl-oyster</name>
    <name type="synonym">Pinctada martensii</name>
    <dbReference type="NCBI Taxonomy" id="66713"/>
    <lineage>
        <taxon>Eukaryota</taxon>
        <taxon>Metazoa</taxon>
        <taxon>Spiralia</taxon>
        <taxon>Lophotrochozoa</taxon>
        <taxon>Mollusca</taxon>
        <taxon>Bivalvia</taxon>
        <taxon>Autobranchia</taxon>
        <taxon>Pteriomorphia</taxon>
        <taxon>Pterioida</taxon>
        <taxon>Pterioidea</taxon>
        <taxon>Pteriidae</taxon>
        <taxon>Pinctada</taxon>
    </lineage>
</organism>
<evidence type="ECO:0000313" key="4">
    <source>
        <dbReference type="Proteomes" id="UP001186944"/>
    </source>
</evidence>
<dbReference type="SUPFAM" id="SSF82771">
    <property type="entry name" value="GIY-YIG endonuclease"/>
    <property type="match status" value="1"/>
</dbReference>
<evidence type="ECO:0000313" key="3">
    <source>
        <dbReference type="EMBL" id="KAK3091942.1"/>
    </source>
</evidence>
<comment type="caution">
    <text evidence="3">The sequence shown here is derived from an EMBL/GenBank/DDBJ whole genome shotgun (WGS) entry which is preliminary data.</text>
</comment>
<name>A0AA88XXA3_PINIB</name>
<reference evidence="3" key="1">
    <citation type="submission" date="2019-08" db="EMBL/GenBank/DDBJ databases">
        <title>The improved chromosome-level genome for the pearl oyster Pinctada fucata martensii using PacBio sequencing and Hi-C.</title>
        <authorList>
            <person name="Zheng Z."/>
        </authorList>
    </citation>
    <scope>NUCLEOTIDE SEQUENCE</scope>
    <source>
        <strain evidence="3">ZZ-2019</strain>
        <tissue evidence="3">Adductor muscle</tissue>
    </source>
</reference>
<keyword evidence="4" id="KW-1185">Reference proteome</keyword>
<dbReference type="InterPro" id="IPR035901">
    <property type="entry name" value="GIY-YIG_endonuc_sf"/>
</dbReference>
<protein>
    <recommendedName>
        <fullName evidence="2">Reverse transcriptase domain-containing protein</fullName>
    </recommendedName>
</protein>
<evidence type="ECO:0000259" key="2">
    <source>
        <dbReference type="PROSITE" id="PS50878"/>
    </source>
</evidence>
<dbReference type="CDD" id="cd10442">
    <property type="entry name" value="GIY-YIG_PLEs"/>
    <property type="match status" value="1"/>
</dbReference>
<evidence type="ECO:0000256" key="1">
    <source>
        <dbReference type="SAM" id="MobiDB-lite"/>
    </source>
</evidence>
<dbReference type="Pfam" id="PF26215">
    <property type="entry name" value="HTH_animal"/>
    <property type="match status" value="1"/>
</dbReference>
<feature type="region of interest" description="Disordered" evidence="1">
    <location>
        <begin position="1"/>
        <end position="23"/>
    </location>
</feature>
<dbReference type="PROSITE" id="PS50878">
    <property type="entry name" value="RT_POL"/>
    <property type="match status" value="1"/>
</dbReference>
<dbReference type="PANTHER" id="PTHR21301:SF10">
    <property type="entry name" value="REVERSE TRANSCRIPTASE DOMAIN-CONTAINING PROTEIN"/>
    <property type="match status" value="1"/>
</dbReference>
<dbReference type="PANTHER" id="PTHR21301">
    <property type="entry name" value="REVERSE TRANSCRIPTASE"/>
    <property type="match status" value="1"/>
</dbReference>
<gene>
    <name evidence="3" type="ORF">FSP39_023878</name>
</gene>
<proteinExistence type="predicted"/>